<keyword evidence="4 9" id="KW-0812">Transmembrane</keyword>
<keyword evidence="3" id="KW-1003">Cell membrane</keyword>
<keyword evidence="2" id="KW-0813">Transport</keyword>
<keyword evidence="6 9" id="KW-0472">Membrane</keyword>
<feature type="region of interest" description="Disordered" evidence="8">
    <location>
        <begin position="101"/>
        <end position="214"/>
    </location>
</feature>
<evidence type="ECO:0000256" key="1">
    <source>
        <dbReference type="ARBA" id="ARBA00004651"/>
    </source>
</evidence>
<dbReference type="eggNOG" id="COG0515">
    <property type="taxonomic scope" value="Bacteria"/>
</dbReference>
<evidence type="ECO:0000313" key="13">
    <source>
        <dbReference type="Proteomes" id="UP000183015"/>
    </source>
</evidence>
<dbReference type="InterPro" id="IPR011009">
    <property type="entry name" value="Kinase-like_dom_sf"/>
</dbReference>
<evidence type="ECO:0000256" key="5">
    <source>
        <dbReference type="ARBA" id="ARBA00022989"/>
    </source>
</evidence>
<dbReference type="GO" id="GO:0005886">
    <property type="term" value="C:plasma membrane"/>
    <property type="evidence" value="ECO:0007669"/>
    <property type="project" value="UniProtKB-SubCell"/>
</dbReference>
<dbReference type="PANTHER" id="PTHR42718">
    <property type="entry name" value="MAJOR FACILITATOR SUPERFAMILY MULTIDRUG TRANSPORTER MFSC"/>
    <property type="match status" value="1"/>
</dbReference>
<feature type="transmembrane region" description="Helical" evidence="9">
    <location>
        <begin position="506"/>
        <end position="528"/>
    </location>
</feature>
<dbReference type="Gene3D" id="1.20.1720.10">
    <property type="entry name" value="Multidrug resistance protein D"/>
    <property type="match status" value="1"/>
</dbReference>
<feature type="transmembrane region" description="Helical" evidence="9">
    <location>
        <begin position="349"/>
        <end position="369"/>
    </location>
</feature>
<dbReference type="SUPFAM" id="SSF103473">
    <property type="entry name" value="MFS general substrate transporter"/>
    <property type="match status" value="1"/>
</dbReference>
<dbReference type="EMBL" id="FOAZ01000002">
    <property type="protein sequence ID" value="SEK58275.1"/>
    <property type="molecule type" value="Genomic_DNA"/>
</dbReference>
<gene>
    <name evidence="12" type="ORF">SAMN05414137_102529</name>
</gene>
<keyword evidence="13" id="KW-1185">Reference proteome</keyword>
<evidence type="ECO:0000256" key="3">
    <source>
        <dbReference type="ARBA" id="ARBA00022475"/>
    </source>
</evidence>
<feature type="domain" description="Protein kinase" evidence="10">
    <location>
        <begin position="1"/>
        <end position="80"/>
    </location>
</feature>
<dbReference type="InterPro" id="IPR036259">
    <property type="entry name" value="MFS_trans_sf"/>
</dbReference>
<dbReference type="InterPro" id="IPR020846">
    <property type="entry name" value="MFS_dom"/>
</dbReference>
<feature type="compositionally biased region" description="Gly residues" evidence="8">
    <location>
        <begin position="186"/>
        <end position="202"/>
    </location>
</feature>
<evidence type="ECO:0000256" key="9">
    <source>
        <dbReference type="SAM" id="Phobius"/>
    </source>
</evidence>
<protein>
    <submittedName>
        <fullName evidence="12">Predicted arabinose efflux permease, MFS family</fullName>
    </submittedName>
</protein>
<dbReference type="STRING" id="235985.SAMN05414137_102529"/>
<evidence type="ECO:0000256" key="6">
    <source>
        <dbReference type="ARBA" id="ARBA00023136"/>
    </source>
</evidence>
<name>A0A1H7ICD8_STRJI</name>
<feature type="transmembrane region" description="Helical" evidence="9">
    <location>
        <begin position="476"/>
        <end position="500"/>
    </location>
</feature>
<feature type="domain" description="Major facilitator superfamily (MFS) profile" evidence="11">
    <location>
        <begin position="223"/>
        <end position="658"/>
    </location>
</feature>
<feature type="compositionally biased region" description="Pro residues" evidence="8">
    <location>
        <begin position="108"/>
        <end position="158"/>
    </location>
</feature>
<feature type="transmembrane region" description="Helical" evidence="9">
    <location>
        <begin position="259"/>
        <end position="277"/>
    </location>
</feature>
<feature type="transmembrane region" description="Helical" evidence="9">
    <location>
        <begin position="381"/>
        <end position="399"/>
    </location>
</feature>
<dbReference type="GO" id="GO:0046677">
    <property type="term" value="P:response to antibiotic"/>
    <property type="evidence" value="ECO:0007669"/>
    <property type="project" value="UniProtKB-KW"/>
</dbReference>
<dbReference type="InterPro" id="IPR000719">
    <property type="entry name" value="Prot_kinase_dom"/>
</dbReference>
<evidence type="ECO:0000256" key="7">
    <source>
        <dbReference type="ARBA" id="ARBA00023251"/>
    </source>
</evidence>
<evidence type="ECO:0000259" key="10">
    <source>
        <dbReference type="PROSITE" id="PS50011"/>
    </source>
</evidence>
<feature type="transmembrane region" description="Helical" evidence="9">
    <location>
        <begin position="314"/>
        <end position="337"/>
    </location>
</feature>
<sequence>MFCLGAVLVYAATGRLLFGAGDSGLHAHLFRVAEDEPDLDGIPESLVDLVRACLHKTPAERPTPQQVAEQTQTDGATEWLPSPVLAQLGRHAAELLDFAPPASQQTPAAPPIPAQAPAPTPMPAGMPTPPGYAPGTPPPGYAPGTPPPGYAPGTPPPGYAAGTPPQGYPAYPPHPGYTPTTPVGGAQRGFGPPGGPGPGGWGPLPAPAPARGPGVPHPGRWAGLVALVLAQLLVGLQVGSFNVSVPEIARTLHMGFGQLSWLATTSALAFAALVVLGGQVSDVTGRRPVLAVGLVVLALGSAIEGLAPTDVMMFVARALEGMGGALVTAAALALVVTNFPDRRERRTALGIYAAIAGSGTALGFLVGGSAEAFLSWRVSEFAVVPLAVLALVGALTLLGDEAPGRGARVDPAAVAFGTGGMLVIAFALSRALYLGAGLVLALVVLAGLPLFAAFLWRRSARADAQMPQAGTDANRFGAGIALVSVGAAPFAVFSSVGVLLQLREGFSPFVVGLVFLSFVVAVFVGALVSGRLSDRVAPRALLVQGLVPAGLGLVLLTFAWNGGGLSVILPGLFVVGLGTGWALLPLFAVATSGLASTRAGAASSTVGAALQVGAAIGGAAFSVPLLAFDNRYATALWVAAGLLALGGLVAGLTITARPAAPAGAPQDGTPGWAP</sequence>
<dbReference type="SUPFAM" id="SSF56112">
    <property type="entry name" value="Protein kinase-like (PK-like)"/>
    <property type="match status" value="1"/>
</dbReference>
<dbReference type="CDD" id="cd17321">
    <property type="entry name" value="MFS_MMR_MDR_like"/>
    <property type="match status" value="1"/>
</dbReference>
<keyword evidence="7" id="KW-0046">Antibiotic resistance</keyword>
<evidence type="ECO:0000313" key="12">
    <source>
        <dbReference type="EMBL" id="SEK58275.1"/>
    </source>
</evidence>
<dbReference type="Gene3D" id="1.10.510.10">
    <property type="entry name" value="Transferase(Phosphotransferase) domain 1"/>
    <property type="match status" value="1"/>
</dbReference>
<feature type="compositionally biased region" description="Pro residues" evidence="8">
    <location>
        <begin position="166"/>
        <end position="176"/>
    </location>
</feature>
<dbReference type="PRINTS" id="PR01217">
    <property type="entry name" value="PRICHEXTENSN"/>
</dbReference>
<dbReference type="AlphaFoldDB" id="A0A1H7ICD8"/>
<feature type="transmembrane region" description="Helical" evidence="9">
    <location>
        <begin position="606"/>
        <end position="628"/>
    </location>
</feature>
<accession>A0A1H7ICD8</accession>
<feature type="transmembrane region" description="Helical" evidence="9">
    <location>
        <begin position="572"/>
        <end position="594"/>
    </location>
</feature>
<dbReference type="GO" id="GO:0005524">
    <property type="term" value="F:ATP binding"/>
    <property type="evidence" value="ECO:0007669"/>
    <property type="project" value="InterPro"/>
</dbReference>
<dbReference type="Pfam" id="PF07690">
    <property type="entry name" value="MFS_1"/>
    <property type="match status" value="1"/>
</dbReference>
<proteinExistence type="predicted"/>
<feature type="transmembrane region" description="Helical" evidence="9">
    <location>
        <begin position="540"/>
        <end position="560"/>
    </location>
</feature>
<feature type="transmembrane region" description="Helical" evidence="9">
    <location>
        <begin position="411"/>
        <end position="428"/>
    </location>
</feature>
<dbReference type="InterPro" id="IPR011701">
    <property type="entry name" value="MFS"/>
</dbReference>
<comment type="subcellular location">
    <subcellularLocation>
        <location evidence="1">Cell membrane</location>
        <topology evidence="1">Multi-pass membrane protein</topology>
    </subcellularLocation>
</comment>
<organism evidence="12 13">
    <name type="scientific">Streptacidiphilus jiangxiensis</name>
    <dbReference type="NCBI Taxonomy" id="235985"/>
    <lineage>
        <taxon>Bacteria</taxon>
        <taxon>Bacillati</taxon>
        <taxon>Actinomycetota</taxon>
        <taxon>Actinomycetes</taxon>
        <taxon>Kitasatosporales</taxon>
        <taxon>Streptomycetaceae</taxon>
        <taxon>Streptacidiphilus</taxon>
    </lineage>
</organism>
<dbReference type="GO" id="GO:0022857">
    <property type="term" value="F:transmembrane transporter activity"/>
    <property type="evidence" value="ECO:0007669"/>
    <property type="project" value="InterPro"/>
</dbReference>
<evidence type="ECO:0000259" key="11">
    <source>
        <dbReference type="PROSITE" id="PS50850"/>
    </source>
</evidence>
<evidence type="ECO:0000256" key="4">
    <source>
        <dbReference type="ARBA" id="ARBA00022692"/>
    </source>
</evidence>
<dbReference type="eggNOG" id="COG0477">
    <property type="taxonomic scope" value="Bacteria"/>
</dbReference>
<dbReference type="PROSITE" id="PS50850">
    <property type="entry name" value="MFS"/>
    <property type="match status" value="1"/>
</dbReference>
<feature type="transmembrane region" description="Helical" evidence="9">
    <location>
        <begin position="634"/>
        <end position="654"/>
    </location>
</feature>
<dbReference type="GO" id="GO:0004672">
    <property type="term" value="F:protein kinase activity"/>
    <property type="evidence" value="ECO:0007669"/>
    <property type="project" value="InterPro"/>
</dbReference>
<dbReference type="Proteomes" id="UP000183015">
    <property type="component" value="Unassembled WGS sequence"/>
</dbReference>
<dbReference type="Gene3D" id="1.20.1250.20">
    <property type="entry name" value="MFS general substrate transporter like domains"/>
    <property type="match status" value="1"/>
</dbReference>
<dbReference type="RefSeq" id="WP_052438417.1">
    <property type="nucleotide sequence ID" value="NZ_BBPN01000005.1"/>
</dbReference>
<evidence type="ECO:0000256" key="8">
    <source>
        <dbReference type="SAM" id="MobiDB-lite"/>
    </source>
</evidence>
<dbReference type="PROSITE" id="PS50011">
    <property type="entry name" value="PROTEIN_KINASE_DOM"/>
    <property type="match status" value="1"/>
</dbReference>
<dbReference type="PANTHER" id="PTHR42718:SF46">
    <property type="entry name" value="BLR6921 PROTEIN"/>
    <property type="match status" value="1"/>
</dbReference>
<feature type="transmembrane region" description="Helical" evidence="9">
    <location>
        <begin position="289"/>
        <end position="308"/>
    </location>
</feature>
<reference evidence="13" key="1">
    <citation type="submission" date="2016-10" db="EMBL/GenBank/DDBJ databases">
        <authorList>
            <person name="Varghese N."/>
        </authorList>
    </citation>
    <scope>NUCLEOTIDE SEQUENCE [LARGE SCALE GENOMIC DNA]</scope>
    <source>
        <strain evidence="13">DSM 45096 / BCRC 16803 / CGMCC 4.1857 / CIP 109030 / JCM 12277 / KCTC 19219 / NBRC 100920 / 33214</strain>
    </source>
</reference>
<feature type="transmembrane region" description="Helical" evidence="9">
    <location>
        <begin position="434"/>
        <end position="456"/>
    </location>
</feature>
<evidence type="ECO:0000256" key="2">
    <source>
        <dbReference type="ARBA" id="ARBA00022448"/>
    </source>
</evidence>
<keyword evidence="5 9" id="KW-1133">Transmembrane helix</keyword>